<evidence type="ECO:0000313" key="1">
    <source>
        <dbReference type="EMBL" id="CAE0432562.1"/>
    </source>
</evidence>
<dbReference type="AlphaFoldDB" id="A0A7S3LJH7"/>
<gene>
    <name evidence="1" type="ORF">ASTO00021_LOCUS2886</name>
</gene>
<name>A0A7S3LJH7_9STRA</name>
<organism evidence="1">
    <name type="scientific">Aplanochytrium stocchinoi</name>
    <dbReference type="NCBI Taxonomy" id="215587"/>
    <lineage>
        <taxon>Eukaryota</taxon>
        <taxon>Sar</taxon>
        <taxon>Stramenopiles</taxon>
        <taxon>Bigyra</taxon>
        <taxon>Labyrinthulomycetes</taxon>
        <taxon>Thraustochytrida</taxon>
        <taxon>Thraustochytriidae</taxon>
        <taxon>Aplanochytrium</taxon>
    </lineage>
</organism>
<sequence length="115" mass="13108">MLDKLAKIETSLQSGGKRVVIGMSEQQDLNAINRRDLVRVTLLRPKSKFDDLIQDDEAPIDLEQITDFDRTNRTGIAIIDDGDREALHDFFDELRQLEQSIKSGLDAEGLFRHVL</sequence>
<accession>A0A7S3LJH7</accession>
<dbReference type="EMBL" id="HBIN01004135">
    <property type="protein sequence ID" value="CAE0432562.1"/>
    <property type="molecule type" value="Transcribed_RNA"/>
</dbReference>
<protein>
    <submittedName>
        <fullName evidence="1">Uncharacterized protein</fullName>
    </submittedName>
</protein>
<proteinExistence type="predicted"/>
<reference evidence="1" key="1">
    <citation type="submission" date="2021-01" db="EMBL/GenBank/DDBJ databases">
        <authorList>
            <person name="Corre E."/>
            <person name="Pelletier E."/>
            <person name="Niang G."/>
            <person name="Scheremetjew M."/>
            <person name="Finn R."/>
            <person name="Kale V."/>
            <person name="Holt S."/>
            <person name="Cochrane G."/>
            <person name="Meng A."/>
            <person name="Brown T."/>
            <person name="Cohen L."/>
        </authorList>
    </citation>
    <scope>NUCLEOTIDE SEQUENCE</scope>
    <source>
        <strain evidence="1">GSBS06</strain>
    </source>
</reference>